<gene>
    <name evidence="7" type="primary">LOC117567440</name>
</gene>
<name>A0A6P8WK83_DROAB</name>
<dbReference type="Proteomes" id="UP000515160">
    <property type="component" value="Chromosome 3"/>
</dbReference>
<keyword evidence="3" id="KW-0175">Coiled coil</keyword>
<dbReference type="Gene3D" id="1.20.5.110">
    <property type="match status" value="1"/>
</dbReference>
<feature type="transmembrane region" description="Helical" evidence="4">
    <location>
        <begin position="249"/>
        <end position="268"/>
    </location>
</feature>
<reference evidence="7" key="1">
    <citation type="submission" date="2025-08" db="UniProtKB">
        <authorList>
            <consortium name="RefSeq"/>
        </authorList>
    </citation>
    <scope>IDENTIFICATION</scope>
    <source>
        <strain evidence="7">15112-1751.03</strain>
        <tissue evidence="7">Whole Adult</tissue>
    </source>
</reference>
<evidence type="ECO:0000313" key="6">
    <source>
        <dbReference type="Proteomes" id="UP000515160"/>
    </source>
</evidence>
<evidence type="ECO:0000256" key="2">
    <source>
        <dbReference type="ARBA" id="ARBA00022775"/>
    </source>
</evidence>
<feature type="coiled-coil region" evidence="3">
    <location>
        <begin position="155"/>
        <end position="182"/>
    </location>
</feature>
<protein>
    <submittedName>
        <fullName evidence="7">Syntaxin-12-like</fullName>
    </submittedName>
</protein>
<dbReference type="GO" id="GO:0000149">
    <property type="term" value="F:SNARE binding"/>
    <property type="evidence" value="ECO:0007669"/>
    <property type="project" value="TreeGrafter"/>
</dbReference>
<evidence type="ECO:0000256" key="1">
    <source>
        <dbReference type="ARBA" id="ARBA00009063"/>
    </source>
</evidence>
<dbReference type="AlphaFoldDB" id="A0A6P8WK83"/>
<dbReference type="PANTHER" id="PTHR19957:SF38">
    <property type="entry name" value="LD27581P"/>
    <property type="match status" value="1"/>
</dbReference>
<evidence type="ECO:0000256" key="4">
    <source>
        <dbReference type="SAM" id="Phobius"/>
    </source>
</evidence>
<dbReference type="Pfam" id="PF05739">
    <property type="entry name" value="SNARE"/>
    <property type="match status" value="1"/>
</dbReference>
<dbReference type="OrthoDB" id="75754at2759"/>
<comment type="similarity">
    <text evidence="1">Belongs to the syntaxin family.</text>
</comment>
<dbReference type="RefSeq" id="XP_034103339.1">
    <property type="nucleotide sequence ID" value="XM_034247448.2"/>
</dbReference>
<dbReference type="PANTHER" id="PTHR19957">
    <property type="entry name" value="SYNTAXIN"/>
    <property type="match status" value="1"/>
</dbReference>
<evidence type="ECO:0000256" key="3">
    <source>
        <dbReference type="SAM" id="Coils"/>
    </source>
</evidence>
<dbReference type="GO" id="GO:0012505">
    <property type="term" value="C:endomembrane system"/>
    <property type="evidence" value="ECO:0007669"/>
    <property type="project" value="TreeGrafter"/>
</dbReference>
<evidence type="ECO:0000313" key="7">
    <source>
        <dbReference type="RefSeq" id="XP_034103339.1"/>
    </source>
</evidence>
<dbReference type="SMART" id="SM00397">
    <property type="entry name" value="t_SNARE"/>
    <property type="match status" value="1"/>
</dbReference>
<dbReference type="SUPFAM" id="SSF47661">
    <property type="entry name" value="t-snare proteins"/>
    <property type="match status" value="1"/>
</dbReference>
<dbReference type="InterPro" id="IPR000727">
    <property type="entry name" value="T_SNARE_dom"/>
</dbReference>
<keyword evidence="4" id="KW-0472">Membrane</keyword>
<dbReference type="GO" id="GO:0006836">
    <property type="term" value="P:neurotransmitter transport"/>
    <property type="evidence" value="ECO:0007669"/>
    <property type="project" value="UniProtKB-KW"/>
</dbReference>
<evidence type="ECO:0000259" key="5">
    <source>
        <dbReference type="PROSITE" id="PS50192"/>
    </source>
</evidence>
<dbReference type="InterPro" id="IPR006011">
    <property type="entry name" value="Syntaxin_N"/>
</dbReference>
<organism evidence="6 7">
    <name type="scientific">Drosophila albomicans</name>
    <name type="common">Fruit fly</name>
    <dbReference type="NCBI Taxonomy" id="7291"/>
    <lineage>
        <taxon>Eukaryota</taxon>
        <taxon>Metazoa</taxon>
        <taxon>Ecdysozoa</taxon>
        <taxon>Arthropoda</taxon>
        <taxon>Hexapoda</taxon>
        <taxon>Insecta</taxon>
        <taxon>Pterygota</taxon>
        <taxon>Neoptera</taxon>
        <taxon>Endopterygota</taxon>
        <taxon>Diptera</taxon>
        <taxon>Brachycera</taxon>
        <taxon>Muscomorpha</taxon>
        <taxon>Ephydroidea</taxon>
        <taxon>Drosophilidae</taxon>
        <taxon>Drosophila</taxon>
    </lineage>
</organism>
<feature type="domain" description="T-SNARE coiled-coil homology" evidence="5">
    <location>
        <begin position="176"/>
        <end position="238"/>
    </location>
</feature>
<dbReference type="GeneID" id="117567440"/>
<keyword evidence="2" id="KW-0813">Transport</keyword>
<dbReference type="InterPro" id="IPR010989">
    <property type="entry name" value="SNARE"/>
</dbReference>
<proteinExistence type="inferred from homology"/>
<keyword evidence="6" id="KW-1185">Reference proteome</keyword>
<keyword evidence="2" id="KW-0532">Neurotransmitter transport</keyword>
<dbReference type="GO" id="GO:0006906">
    <property type="term" value="P:vesicle fusion"/>
    <property type="evidence" value="ECO:0007669"/>
    <property type="project" value="TreeGrafter"/>
</dbReference>
<accession>A0A6P8WK83</accession>
<sequence>MSQALINPRTRRDYGATSSVIPEANSATISSSNAEFDSLSEEICYNINVMHSSTKQLEKQLKLVSTAKNLLAFDKNILSINTIDTNERIQITSQNLQRLQTVVQQGDRQQQRQMDNIKLDFRTALDKYSKQQKLISQAMRQSYQKAAEAEHDAELSEKTHLLQEQRQEQAELERQHDLLVERGRRVEQLEADILDVNYIMKKLSGMVEEQREEVDAIAINVEETAENTEKGVSALQNTVVSQSKRRRTVLIILLIVVLIALIVIGIIVSKLK</sequence>
<dbReference type="Gene3D" id="1.20.58.70">
    <property type="match status" value="1"/>
</dbReference>
<keyword evidence="4" id="KW-1133">Transmembrane helix</keyword>
<dbReference type="InterPro" id="IPR045242">
    <property type="entry name" value="Syntaxin"/>
</dbReference>
<dbReference type="Pfam" id="PF14523">
    <property type="entry name" value="Syntaxin_2"/>
    <property type="match status" value="1"/>
</dbReference>
<dbReference type="PROSITE" id="PS50192">
    <property type="entry name" value="T_SNARE"/>
    <property type="match status" value="1"/>
</dbReference>
<dbReference type="GO" id="GO:0005484">
    <property type="term" value="F:SNAP receptor activity"/>
    <property type="evidence" value="ECO:0007669"/>
    <property type="project" value="TreeGrafter"/>
</dbReference>
<dbReference type="GO" id="GO:0006886">
    <property type="term" value="P:intracellular protein transport"/>
    <property type="evidence" value="ECO:0007669"/>
    <property type="project" value="TreeGrafter"/>
</dbReference>
<keyword evidence="4" id="KW-0812">Transmembrane</keyword>
<dbReference type="GO" id="GO:0031201">
    <property type="term" value="C:SNARE complex"/>
    <property type="evidence" value="ECO:0007669"/>
    <property type="project" value="TreeGrafter"/>
</dbReference>
<dbReference type="GO" id="GO:0048278">
    <property type="term" value="P:vesicle docking"/>
    <property type="evidence" value="ECO:0007669"/>
    <property type="project" value="TreeGrafter"/>
</dbReference>